<proteinExistence type="predicted"/>
<dbReference type="SUPFAM" id="SSF56281">
    <property type="entry name" value="Metallo-hydrolase/oxidoreductase"/>
    <property type="match status" value="1"/>
</dbReference>
<organism evidence="2 3">
    <name type="scientific">Dunaliella salina</name>
    <name type="common">Green alga</name>
    <name type="synonym">Protococcus salinus</name>
    <dbReference type="NCBI Taxonomy" id="3046"/>
    <lineage>
        <taxon>Eukaryota</taxon>
        <taxon>Viridiplantae</taxon>
        <taxon>Chlorophyta</taxon>
        <taxon>core chlorophytes</taxon>
        <taxon>Chlorophyceae</taxon>
        <taxon>CS clade</taxon>
        <taxon>Chlamydomonadales</taxon>
        <taxon>Dunaliellaceae</taxon>
        <taxon>Dunaliella</taxon>
    </lineage>
</organism>
<gene>
    <name evidence="2" type="ORF">DUNSADRAFT_14586</name>
</gene>
<feature type="domain" description="Metallo-beta-lactamase" evidence="1">
    <location>
        <begin position="170"/>
        <end position="356"/>
    </location>
</feature>
<reference evidence="2" key="1">
    <citation type="submission" date="2017-08" db="EMBL/GenBank/DDBJ databases">
        <authorList>
            <person name="Polle J.E."/>
            <person name="Barry K."/>
            <person name="Cushman J."/>
            <person name="Schmutz J."/>
            <person name="Tran D."/>
            <person name="Hathwaick L.T."/>
            <person name="Yim W.C."/>
            <person name="Jenkins J."/>
            <person name="Mckie-Krisberg Z.M."/>
            <person name="Prochnik S."/>
            <person name="Lindquist E."/>
            <person name="Dockter R.B."/>
            <person name="Adam C."/>
            <person name="Molina H."/>
            <person name="Bunkerborg J."/>
            <person name="Jin E."/>
            <person name="Buchheim M."/>
            <person name="Magnuson J."/>
        </authorList>
    </citation>
    <scope>NUCLEOTIDE SEQUENCE</scope>
    <source>
        <strain evidence="2">CCAP 19/18</strain>
    </source>
</reference>
<comment type="caution">
    <text evidence="2">The sequence shown here is derived from an EMBL/GenBank/DDBJ whole genome shotgun (WGS) entry which is preliminary data.</text>
</comment>
<dbReference type="PANTHER" id="PTHR42773">
    <property type="entry name" value="METALLO-BETA-LACTAMASE-RELATED"/>
    <property type="match status" value="1"/>
</dbReference>
<evidence type="ECO:0000259" key="1">
    <source>
        <dbReference type="SMART" id="SM00849"/>
    </source>
</evidence>
<dbReference type="Gene3D" id="3.30.70.20">
    <property type="match status" value="1"/>
</dbReference>
<keyword evidence="3" id="KW-1185">Reference proteome</keyword>
<dbReference type="InterPro" id="IPR036866">
    <property type="entry name" value="RibonucZ/Hydroxyglut_hydro"/>
</dbReference>
<evidence type="ECO:0000313" key="2">
    <source>
        <dbReference type="EMBL" id="KAF5830427.1"/>
    </source>
</evidence>
<dbReference type="PANTHER" id="PTHR42773:SF1">
    <property type="entry name" value="METALLO-BETA-LACTAMASE FAMILY PROTEIN"/>
    <property type="match status" value="1"/>
</dbReference>
<protein>
    <submittedName>
        <fullName evidence="2">Beta-lactamase-like protein</fullName>
    </submittedName>
</protein>
<sequence>MLNAQHLFPGSSIRSFKLPLEACTLGHSNSSSGKCSGKSVVQAVLPRGFKHWESSTGTQARSPHRLNVPGDLYVDHTCIDCDTCRWMAPFSFSRPEEAGQSVVSQQPKDAQQKVRAVEALISCPTHSIHLASPQAEESEIMAQAQRNLPSPIPGVQGVWHCGWHDVRAIAAASYLVQRPEGNILVDVPRFNPILRDRIKELGGIRWMFLTHQDDVGNHRAWARHFNATRIIHKNEVTQDTSDVEIQLEGEGPWQIGAELQPVEESSAETGSQHQPSSSTADCQIVFTPGHTAGHMCLYHQPSRTIFTGDHLSSPPNVIKPHQLYVFEKYNWFSLPMQLQSIQKLLDLDFLHVLPGHGRMASFNSPMHRLRAVSDLLAKYQGKM</sequence>
<dbReference type="EMBL" id="MU070044">
    <property type="protein sequence ID" value="KAF5830427.1"/>
    <property type="molecule type" value="Genomic_DNA"/>
</dbReference>
<dbReference type="SMART" id="SM00849">
    <property type="entry name" value="Lactamase_B"/>
    <property type="match status" value="1"/>
</dbReference>
<dbReference type="InterPro" id="IPR001279">
    <property type="entry name" value="Metallo-B-lactamas"/>
</dbReference>
<dbReference type="Gene3D" id="3.60.15.10">
    <property type="entry name" value="Ribonuclease Z/Hydroxyacylglutathione hydrolase-like"/>
    <property type="match status" value="1"/>
</dbReference>
<dbReference type="Pfam" id="PF00753">
    <property type="entry name" value="Lactamase_B"/>
    <property type="match status" value="1"/>
</dbReference>
<name>A0ABQ7G737_DUNSA</name>
<accession>A0ABQ7G737</accession>
<dbReference type="Pfam" id="PF13370">
    <property type="entry name" value="Fer4_13"/>
    <property type="match status" value="1"/>
</dbReference>
<dbReference type="SUPFAM" id="SSF54862">
    <property type="entry name" value="4Fe-4S ferredoxins"/>
    <property type="match status" value="1"/>
</dbReference>
<evidence type="ECO:0000313" key="3">
    <source>
        <dbReference type="Proteomes" id="UP000815325"/>
    </source>
</evidence>
<dbReference type="Proteomes" id="UP000815325">
    <property type="component" value="Unassembled WGS sequence"/>
</dbReference>
<dbReference type="CDD" id="cd07727">
    <property type="entry name" value="YmaE-like_MBL-fold"/>
    <property type="match status" value="1"/>
</dbReference>